<dbReference type="Proteomes" id="UP000295444">
    <property type="component" value="Unassembled WGS sequence"/>
</dbReference>
<dbReference type="InterPro" id="IPR000835">
    <property type="entry name" value="HTH_MarR-typ"/>
</dbReference>
<dbReference type="InterPro" id="IPR036390">
    <property type="entry name" value="WH_DNA-bd_sf"/>
</dbReference>
<dbReference type="RefSeq" id="WP_133851549.1">
    <property type="nucleotide sequence ID" value="NZ_SNXZ01000004.1"/>
</dbReference>
<gene>
    <name evidence="2" type="ORF">EV186_104141</name>
</gene>
<dbReference type="InterPro" id="IPR039422">
    <property type="entry name" value="MarR/SlyA-like"/>
</dbReference>
<comment type="caution">
    <text evidence="2">The sequence shown here is derived from an EMBL/GenBank/DDBJ whole genome shotgun (WGS) entry which is preliminary data.</text>
</comment>
<keyword evidence="3" id="KW-1185">Reference proteome</keyword>
<accession>A0A4R6S873</accession>
<evidence type="ECO:0000313" key="3">
    <source>
        <dbReference type="Proteomes" id="UP000295444"/>
    </source>
</evidence>
<evidence type="ECO:0000259" key="1">
    <source>
        <dbReference type="PROSITE" id="PS50995"/>
    </source>
</evidence>
<reference evidence="2 3" key="1">
    <citation type="submission" date="2019-03" db="EMBL/GenBank/DDBJ databases">
        <title>Genomic Encyclopedia of Type Strains, Phase IV (KMG-IV): sequencing the most valuable type-strain genomes for metagenomic binning, comparative biology and taxonomic classification.</title>
        <authorList>
            <person name="Goeker M."/>
        </authorList>
    </citation>
    <scope>NUCLEOTIDE SEQUENCE [LARGE SCALE GENOMIC DNA]</scope>
    <source>
        <strain evidence="2 3">DSM 45361</strain>
    </source>
</reference>
<dbReference type="PROSITE" id="PS50995">
    <property type="entry name" value="HTH_MARR_2"/>
    <property type="match status" value="1"/>
</dbReference>
<dbReference type="Pfam" id="PF01047">
    <property type="entry name" value="MarR"/>
    <property type="match status" value="1"/>
</dbReference>
<feature type="domain" description="HTH marR-type" evidence="1">
    <location>
        <begin position="1"/>
        <end position="148"/>
    </location>
</feature>
<dbReference type="AlphaFoldDB" id="A0A4R6S873"/>
<proteinExistence type="predicted"/>
<dbReference type="OrthoDB" id="3480184at2"/>
<dbReference type="PANTHER" id="PTHR33164">
    <property type="entry name" value="TRANSCRIPTIONAL REGULATOR, MARR FAMILY"/>
    <property type="match status" value="1"/>
</dbReference>
<dbReference type="PRINTS" id="PR00598">
    <property type="entry name" value="HTHMARR"/>
</dbReference>
<dbReference type="SUPFAM" id="SSF46785">
    <property type="entry name" value="Winged helix' DNA-binding domain"/>
    <property type="match status" value="1"/>
</dbReference>
<dbReference type="SMART" id="SM00347">
    <property type="entry name" value="HTH_MARR"/>
    <property type="match status" value="1"/>
</dbReference>
<dbReference type="GO" id="GO:0003700">
    <property type="term" value="F:DNA-binding transcription factor activity"/>
    <property type="evidence" value="ECO:0007669"/>
    <property type="project" value="InterPro"/>
</dbReference>
<dbReference type="EMBL" id="SNXZ01000004">
    <property type="protein sequence ID" value="TDP96159.1"/>
    <property type="molecule type" value="Genomic_DNA"/>
</dbReference>
<organism evidence="2 3">
    <name type="scientific">Labedaea rhizosphaerae</name>
    <dbReference type="NCBI Taxonomy" id="598644"/>
    <lineage>
        <taxon>Bacteria</taxon>
        <taxon>Bacillati</taxon>
        <taxon>Actinomycetota</taxon>
        <taxon>Actinomycetes</taxon>
        <taxon>Pseudonocardiales</taxon>
        <taxon>Pseudonocardiaceae</taxon>
        <taxon>Labedaea</taxon>
    </lineage>
</organism>
<keyword evidence="2" id="KW-0238">DNA-binding</keyword>
<dbReference type="GO" id="GO:0003677">
    <property type="term" value="F:DNA binding"/>
    <property type="evidence" value="ECO:0007669"/>
    <property type="project" value="UniProtKB-KW"/>
</dbReference>
<dbReference type="PANTHER" id="PTHR33164:SF57">
    <property type="entry name" value="MARR-FAMILY TRANSCRIPTIONAL REGULATOR"/>
    <property type="match status" value="1"/>
</dbReference>
<name>A0A4R6S873_LABRH</name>
<protein>
    <submittedName>
        <fullName evidence="2">DNA-binding MarR family transcriptional regulator</fullName>
    </submittedName>
</protein>
<dbReference type="GO" id="GO:0006950">
    <property type="term" value="P:response to stress"/>
    <property type="evidence" value="ECO:0007669"/>
    <property type="project" value="TreeGrafter"/>
</dbReference>
<dbReference type="Gene3D" id="1.10.10.10">
    <property type="entry name" value="Winged helix-like DNA-binding domain superfamily/Winged helix DNA-binding domain"/>
    <property type="match status" value="1"/>
</dbReference>
<sequence length="163" mass="18506">MNASSPDGVFVLPEPLLEFPSFLVFQVAREARKLASALHPDGLRAPHVAVLACLQEFGPSSQKEISERLRIDASDLVTLLDELEAQGLASRTRDLRDRRRYVVRITQDGEQTLRSRLELTRKINDLLLAPLDREERQELLRLLLKVYAHHDPDRVPARIAAVK</sequence>
<evidence type="ECO:0000313" key="2">
    <source>
        <dbReference type="EMBL" id="TDP96159.1"/>
    </source>
</evidence>
<dbReference type="InterPro" id="IPR036388">
    <property type="entry name" value="WH-like_DNA-bd_sf"/>
</dbReference>